<evidence type="ECO:0000313" key="2">
    <source>
        <dbReference type="EMBL" id="QHT17937.1"/>
    </source>
</evidence>
<name>A0A6C0DMW4_9ZZZZ</name>
<keyword evidence="1" id="KW-0812">Transmembrane</keyword>
<keyword evidence="1" id="KW-1133">Transmembrane helix</keyword>
<dbReference type="AlphaFoldDB" id="A0A6C0DMW4"/>
<evidence type="ECO:0000256" key="1">
    <source>
        <dbReference type="SAM" id="Phobius"/>
    </source>
</evidence>
<sequence>MKLFHLCIFTQFFSQVRPSFVPTKKICRDCRHFIGDNIECRKFGDTNIITGKTTYDSARSARENEEKCGKDAILFERNHFKIITTPFYFARENLRMLLLTTLLGSYFYAVLYILYR</sequence>
<accession>A0A6C0DMW4</accession>
<feature type="transmembrane region" description="Helical" evidence="1">
    <location>
        <begin position="96"/>
        <end position="115"/>
    </location>
</feature>
<reference evidence="2" key="1">
    <citation type="journal article" date="2020" name="Nature">
        <title>Giant virus diversity and host interactions through global metagenomics.</title>
        <authorList>
            <person name="Schulz F."/>
            <person name="Roux S."/>
            <person name="Paez-Espino D."/>
            <person name="Jungbluth S."/>
            <person name="Walsh D.A."/>
            <person name="Denef V.J."/>
            <person name="McMahon K.D."/>
            <person name="Konstantinidis K.T."/>
            <person name="Eloe-Fadrosh E.A."/>
            <person name="Kyrpides N.C."/>
            <person name="Woyke T."/>
        </authorList>
    </citation>
    <scope>NUCLEOTIDE SEQUENCE</scope>
    <source>
        <strain evidence="2">GVMAG-M-3300023174-3</strain>
    </source>
</reference>
<proteinExistence type="predicted"/>
<protein>
    <submittedName>
        <fullName evidence="2">Uncharacterized protein</fullName>
    </submittedName>
</protein>
<dbReference type="EMBL" id="MN739646">
    <property type="protein sequence ID" value="QHT17937.1"/>
    <property type="molecule type" value="Genomic_DNA"/>
</dbReference>
<organism evidence="2">
    <name type="scientific">viral metagenome</name>
    <dbReference type="NCBI Taxonomy" id="1070528"/>
    <lineage>
        <taxon>unclassified sequences</taxon>
        <taxon>metagenomes</taxon>
        <taxon>organismal metagenomes</taxon>
    </lineage>
</organism>
<keyword evidence="1" id="KW-0472">Membrane</keyword>